<gene>
    <name evidence="1" type="ORF">J4732_20635</name>
</gene>
<comment type="caution">
    <text evidence="1">The sequence shown here is derived from an EMBL/GenBank/DDBJ whole genome shotgun (WGS) entry which is preliminary data.</text>
</comment>
<reference evidence="1" key="1">
    <citation type="submission" date="2021-03" db="EMBL/GenBank/DDBJ databases">
        <title>Molecular epidemiology and mechanisms of colistin and carbapenem resistance in Enterobacteriaceae from clinical isolates, the environment and porcine samples in Pretoria, South Africa.</title>
        <authorList>
            <person name="Bogoshi D."/>
            <person name="Mbelle N.M."/>
            <person name="Naidoo V."/>
            <person name="Osei Sekyere J."/>
        </authorList>
    </citation>
    <scope>NUCLEOTIDE SEQUENCE</scope>
    <source>
        <strain evidence="1">C080</strain>
    </source>
</reference>
<protein>
    <submittedName>
        <fullName evidence="1">Uncharacterized protein</fullName>
    </submittedName>
</protein>
<proteinExistence type="predicted"/>
<dbReference type="AlphaFoldDB" id="A0A939NRZ3"/>
<evidence type="ECO:0000313" key="1">
    <source>
        <dbReference type="EMBL" id="MBO2007312.1"/>
    </source>
</evidence>
<accession>A0A939NRZ3</accession>
<sequence>MEPIVGKWRSKKAPGDVVNDLYDSCRLLMHPLSANRTLNAEIYLIKAAFGCRIANRAKTAHSATSAAPCRGLSAAIRNQNGMQTFRDGTLF</sequence>
<organism evidence="1">
    <name type="scientific">Serratia marcescens</name>
    <dbReference type="NCBI Taxonomy" id="615"/>
    <lineage>
        <taxon>Bacteria</taxon>
        <taxon>Pseudomonadati</taxon>
        <taxon>Pseudomonadota</taxon>
        <taxon>Gammaproteobacteria</taxon>
        <taxon>Enterobacterales</taxon>
        <taxon>Yersiniaceae</taxon>
        <taxon>Serratia</taxon>
    </lineage>
</organism>
<dbReference type="EMBL" id="JAGETR010000184">
    <property type="protein sequence ID" value="MBO2007312.1"/>
    <property type="molecule type" value="Genomic_DNA"/>
</dbReference>
<name>A0A939NRZ3_SERMA</name>